<gene>
    <name evidence="2" type="ORF">C1SCF055_LOCUS12098</name>
</gene>
<reference evidence="2" key="1">
    <citation type="submission" date="2022-10" db="EMBL/GenBank/DDBJ databases">
        <authorList>
            <person name="Chen Y."/>
            <person name="Dougan E. K."/>
            <person name="Chan C."/>
            <person name="Rhodes N."/>
            <person name="Thang M."/>
        </authorList>
    </citation>
    <scope>NUCLEOTIDE SEQUENCE</scope>
</reference>
<name>A0A9P1C3X1_9DINO</name>
<feature type="compositionally biased region" description="Basic and acidic residues" evidence="1">
    <location>
        <begin position="327"/>
        <end position="341"/>
    </location>
</feature>
<evidence type="ECO:0000256" key="1">
    <source>
        <dbReference type="SAM" id="MobiDB-lite"/>
    </source>
</evidence>
<feature type="region of interest" description="Disordered" evidence="1">
    <location>
        <begin position="148"/>
        <end position="211"/>
    </location>
</feature>
<proteinExistence type="predicted"/>
<feature type="compositionally biased region" description="Basic residues" evidence="1">
    <location>
        <begin position="391"/>
        <end position="400"/>
    </location>
</feature>
<feature type="compositionally biased region" description="Basic residues" evidence="1">
    <location>
        <begin position="423"/>
        <end position="443"/>
    </location>
</feature>
<feature type="compositionally biased region" description="Basic residues" evidence="1">
    <location>
        <begin position="316"/>
        <end position="326"/>
    </location>
</feature>
<reference evidence="3" key="2">
    <citation type="submission" date="2024-04" db="EMBL/GenBank/DDBJ databases">
        <authorList>
            <person name="Chen Y."/>
            <person name="Shah S."/>
            <person name="Dougan E. K."/>
            <person name="Thang M."/>
            <person name="Chan C."/>
        </authorList>
    </citation>
    <scope>NUCLEOTIDE SEQUENCE [LARGE SCALE GENOMIC DNA]</scope>
</reference>
<dbReference type="EMBL" id="CAMXCT020000899">
    <property type="protein sequence ID" value="CAL1137946.1"/>
    <property type="molecule type" value="Genomic_DNA"/>
</dbReference>
<evidence type="ECO:0000313" key="2">
    <source>
        <dbReference type="EMBL" id="CAI3984571.1"/>
    </source>
</evidence>
<dbReference type="Proteomes" id="UP001152797">
    <property type="component" value="Unassembled WGS sequence"/>
</dbReference>
<feature type="region of interest" description="Disordered" evidence="1">
    <location>
        <begin position="224"/>
        <end position="249"/>
    </location>
</feature>
<evidence type="ECO:0000313" key="3">
    <source>
        <dbReference type="EMBL" id="CAL1137946.1"/>
    </source>
</evidence>
<feature type="region of interest" description="Disordered" evidence="1">
    <location>
        <begin position="262"/>
        <end position="453"/>
    </location>
</feature>
<comment type="caution">
    <text evidence="2">The sequence shown here is derived from an EMBL/GenBank/DDBJ whole genome shotgun (WGS) entry which is preliminary data.</text>
</comment>
<feature type="compositionally biased region" description="Basic and acidic residues" evidence="1">
    <location>
        <begin position="229"/>
        <end position="239"/>
    </location>
</feature>
<feature type="compositionally biased region" description="Basic residues" evidence="1">
    <location>
        <begin position="480"/>
        <end position="490"/>
    </location>
</feature>
<accession>A0A9P1C3X1</accession>
<sequence length="673" mass="71344">MPLFQERFLPLWIKSPSAISSWISYVKKNDRGVNATHAEVRSLDCPFKHGPERLKWLQQIFAEQQYGGGGKCEWGYKRVTHCSMTVGDIFIMGELVYLSAFDGFWVVNLNGHSECVRVEDTFGATVEEKASGSGDVRTDLQEALAASVAVAPEPVPKPKPKKMPGKGGFMSYDPPRLIRDAPINQDVKGGKGGKGEQEKGDGKGKGSNATGNVANDAVAAEAQLNLDVKGGKGEKEKGGGKGKGSNATGNVANDAVAAEAQLNLDVKGGKGEKEKGGGKGKGSNATGNVANDAVAAEAQLNLDVQGGKGEKEKGGGKGRAKGKGKKGGKDSAAKGNWEKGYGKGKAKGKGKKDSNGHGKGANGPEHQQVMPEAQFNVDVPGGKGAWEKGYGKGRAKGKGKKGSDGKGANNAGHKDFTDVKGGKGYRNKGHGKGNAKGKGKKGGNGHGKGANDAEHQHMMPEAQFNLDVSGGKGEREKGNGKGKAKGKGKKGGKDFQAKGDWDKGYGKGSPKGNGKKGGKDFQAKGGWDKGYGKANAKGKGKKGFEQNIYMCTGWTPWIEGSCEGSRATLSHPKKWPAKEPGIRVFSSLPFKIFAPRLLSVLSPSKLVILNLRPQTSWLDLFTCLGAAMKGELLALFWWASEHDNYIRDSTQQWIQWQCPQPNHFSYIYIYIVS</sequence>
<feature type="compositionally biased region" description="Basic and acidic residues" evidence="1">
    <location>
        <begin position="267"/>
        <end position="277"/>
    </location>
</feature>
<feature type="compositionally biased region" description="Basic and acidic residues" evidence="1">
    <location>
        <begin position="412"/>
        <end position="421"/>
    </location>
</feature>
<protein>
    <submittedName>
        <fullName evidence="2">Uncharacterized protein</fullName>
    </submittedName>
</protein>
<feature type="compositionally biased region" description="Basic and acidic residues" evidence="1">
    <location>
        <begin position="517"/>
        <end position="531"/>
    </location>
</feature>
<dbReference type="AlphaFoldDB" id="A0A9P1C3X1"/>
<feature type="region of interest" description="Disordered" evidence="1">
    <location>
        <begin position="466"/>
        <end position="540"/>
    </location>
</feature>
<organism evidence="2">
    <name type="scientific">Cladocopium goreaui</name>
    <dbReference type="NCBI Taxonomy" id="2562237"/>
    <lineage>
        <taxon>Eukaryota</taxon>
        <taxon>Sar</taxon>
        <taxon>Alveolata</taxon>
        <taxon>Dinophyceae</taxon>
        <taxon>Suessiales</taxon>
        <taxon>Symbiodiniaceae</taxon>
        <taxon>Cladocopium</taxon>
    </lineage>
</organism>
<dbReference type="EMBL" id="CAMXCT010000899">
    <property type="protein sequence ID" value="CAI3984571.1"/>
    <property type="molecule type" value="Genomic_DNA"/>
</dbReference>
<feature type="compositionally biased region" description="Basic and acidic residues" evidence="1">
    <location>
        <begin position="193"/>
        <end position="204"/>
    </location>
</feature>
<evidence type="ECO:0000313" key="4">
    <source>
        <dbReference type="Proteomes" id="UP001152797"/>
    </source>
</evidence>
<feature type="compositionally biased region" description="Basic and acidic residues" evidence="1">
    <location>
        <begin position="491"/>
        <end position="505"/>
    </location>
</feature>
<keyword evidence="4" id="KW-1185">Reference proteome</keyword>
<dbReference type="EMBL" id="CAMXCT030000899">
    <property type="protein sequence ID" value="CAL4771883.1"/>
    <property type="molecule type" value="Genomic_DNA"/>
</dbReference>